<keyword evidence="3" id="KW-1185">Reference proteome</keyword>
<dbReference type="GO" id="GO:0016798">
    <property type="term" value="F:hydrolase activity, acting on glycosyl bonds"/>
    <property type="evidence" value="ECO:0007669"/>
    <property type="project" value="UniProtKB-KW"/>
</dbReference>
<name>A0A5N5DLY4_9PEZI</name>
<protein>
    <submittedName>
        <fullName evidence="2">N-glycosidase</fullName>
    </submittedName>
</protein>
<evidence type="ECO:0000313" key="2">
    <source>
        <dbReference type="EMBL" id="KAB2578936.1"/>
    </source>
</evidence>
<dbReference type="NCBIfam" id="TIGR02464">
    <property type="entry name" value="ribofla_fusion"/>
    <property type="match status" value="1"/>
</dbReference>
<evidence type="ECO:0000259" key="1">
    <source>
        <dbReference type="Pfam" id="PF08719"/>
    </source>
</evidence>
<dbReference type="AlphaFoldDB" id="A0A5N5DLY4"/>
<dbReference type="Proteomes" id="UP000325902">
    <property type="component" value="Unassembled WGS sequence"/>
</dbReference>
<organism evidence="2 3">
    <name type="scientific">Lasiodiplodia theobromae</name>
    <dbReference type="NCBI Taxonomy" id="45133"/>
    <lineage>
        <taxon>Eukaryota</taxon>
        <taxon>Fungi</taxon>
        <taxon>Dikarya</taxon>
        <taxon>Ascomycota</taxon>
        <taxon>Pezizomycotina</taxon>
        <taxon>Dothideomycetes</taxon>
        <taxon>Dothideomycetes incertae sedis</taxon>
        <taxon>Botryosphaeriales</taxon>
        <taxon>Botryosphaeriaceae</taxon>
        <taxon>Lasiodiplodia</taxon>
    </lineage>
</organism>
<dbReference type="EMBL" id="VCHE01000009">
    <property type="protein sequence ID" value="KAB2578936.1"/>
    <property type="molecule type" value="Genomic_DNA"/>
</dbReference>
<dbReference type="InterPro" id="IPR037238">
    <property type="entry name" value="YbiA-like_sf"/>
</dbReference>
<reference evidence="2 3" key="1">
    <citation type="journal article" date="2019" name="Sci. Rep.">
        <title>A multi-omics analysis of the grapevine pathogen Lasiodiplodia theobromae reveals that temperature affects the expression of virulence- and pathogenicity-related genes.</title>
        <authorList>
            <person name="Felix C."/>
            <person name="Meneses R."/>
            <person name="Goncalves M.F.M."/>
            <person name="Tilleman L."/>
            <person name="Duarte A.S."/>
            <person name="Jorrin-Novo J.V."/>
            <person name="Van de Peer Y."/>
            <person name="Deforce D."/>
            <person name="Van Nieuwerburgh F."/>
            <person name="Esteves A.C."/>
            <person name="Alves A."/>
        </authorList>
    </citation>
    <scope>NUCLEOTIDE SEQUENCE [LARGE SCALE GENOMIC DNA]</scope>
    <source>
        <strain evidence="2 3">LA-SOL3</strain>
    </source>
</reference>
<proteinExistence type="predicted"/>
<dbReference type="CDD" id="cd15457">
    <property type="entry name" value="NADAR"/>
    <property type="match status" value="1"/>
</dbReference>
<dbReference type="Gene3D" id="1.10.357.40">
    <property type="entry name" value="YbiA-like"/>
    <property type="match status" value="1"/>
</dbReference>
<dbReference type="OrthoDB" id="206452at2759"/>
<dbReference type="InterPro" id="IPR012816">
    <property type="entry name" value="NADAR"/>
</dbReference>
<sequence>MPQPVFFFKADAEFGFLCQWYRGYFVHEGITFNCAEQWMMWRKAKIAGDEATASNILKTKDPRMQKSWDRKVKGFDEQKWDGIKRNIVEEGNYMKFTQNENLKKLLLDTGERELVEASRFDRVWGIGYSAANALYVEKEEWGQNLLGKALMRVRERIREELNVQEAG</sequence>
<accession>A0A5N5DLY4</accession>
<dbReference type="Pfam" id="PF08719">
    <property type="entry name" value="NADAR"/>
    <property type="match status" value="1"/>
</dbReference>
<evidence type="ECO:0000313" key="3">
    <source>
        <dbReference type="Proteomes" id="UP000325902"/>
    </source>
</evidence>
<feature type="domain" description="NADAR" evidence="1">
    <location>
        <begin position="6"/>
        <end position="158"/>
    </location>
</feature>
<dbReference type="SUPFAM" id="SSF143990">
    <property type="entry name" value="YbiA-like"/>
    <property type="match status" value="1"/>
</dbReference>
<keyword evidence="2" id="KW-0326">Glycosidase</keyword>
<gene>
    <name evidence="2" type="ORF">DBV05_g2492</name>
</gene>
<comment type="caution">
    <text evidence="2">The sequence shown here is derived from an EMBL/GenBank/DDBJ whole genome shotgun (WGS) entry which is preliminary data.</text>
</comment>
<keyword evidence="2" id="KW-0378">Hydrolase</keyword>